<evidence type="ECO:0000313" key="4">
    <source>
        <dbReference type="Proteomes" id="UP001153365"/>
    </source>
</evidence>
<keyword evidence="2" id="KW-0472">Membrane</keyword>
<feature type="compositionally biased region" description="Polar residues" evidence="1">
    <location>
        <begin position="460"/>
        <end position="486"/>
    </location>
</feature>
<feature type="region of interest" description="Disordered" evidence="1">
    <location>
        <begin position="1"/>
        <end position="167"/>
    </location>
</feature>
<comment type="caution">
    <text evidence="3">The sequence shown here is derived from an EMBL/GenBank/DDBJ whole genome shotgun (WGS) entry which is preliminary data.</text>
</comment>
<feature type="compositionally biased region" description="Low complexity" evidence="1">
    <location>
        <begin position="77"/>
        <end position="101"/>
    </location>
</feature>
<proteinExistence type="predicted"/>
<dbReference type="AlphaFoldDB" id="A0AAV0BX34"/>
<gene>
    <name evidence="3" type="ORF">PPACK8108_LOCUS26307</name>
</gene>
<feature type="compositionally biased region" description="Low complexity" evidence="1">
    <location>
        <begin position="36"/>
        <end position="55"/>
    </location>
</feature>
<dbReference type="EMBL" id="CALTRL010006412">
    <property type="protein sequence ID" value="CAH7690840.1"/>
    <property type="molecule type" value="Genomic_DNA"/>
</dbReference>
<sequence>MAKSYPRRSLSPRQVTSDSLPDKATTDKSTPSKALSGSTTPTTPTDPVPSVGDTDSAAASRSENTQTTTAPSHGATSDNSSKKQGSSSDPDEPPSSFASAPLFNPVTEPSSTSNHPNPPSPPPGIQNIVGDPFNISTPTTNNRSPPSSPVTSAPNKPTAPPTPSKISVNSVATASIPDQSFNTAQAPSAVNGASHAIYSPAPAGSLSTQSKPQDDTTGTSVGTVMGILVGAVIGAVILIGMIRMIAKRIRKSKSNSDYNNNPFDVERNYGDDQDMMTLRSDDSKGPMINAAAQTNALNRSTTAVSRGGGAYGPRPPTVIQRHFAAPTMPPAIPSYQPGQAVNYNNQPNQVYNSHQQPSSLHPYPINPNAAYASTAIAPSQGHWNGFDAYPDSSQYEKKDLSLPYHHPSIAAQGSHLEEEYRPSGYAQAVTYQHQVQQLDFGPPLSVKPGLNLGSLKNPYDSPSSGTGDTNQSGTPTNPNVQQSYFDSGNTNTPGSGNNTKVLVNNSASKNDKTLEVQDLYQGLSVRNGTEVPDP</sequence>
<evidence type="ECO:0000256" key="1">
    <source>
        <dbReference type="SAM" id="MobiDB-lite"/>
    </source>
</evidence>
<feature type="transmembrane region" description="Helical" evidence="2">
    <location>
        <begin position="224"/>
        <end position="246"/>
    </location>
</feature>
<reference evidence="3" key="1">
    <citation type="submission" date="2022-06" db="EMBL/GenBank/DDBJ databases">
        <authorList>
            <consortium name="SYNGENTA / RWTH Aachen University"/>
        </authorList>
    </citation>
    <scope>NUCLEOTIDE SEQUENCE</scope>
</reference>
<keyword evidence="2" id="KW-0812">Transmembrane</keyword>
<evidence type="ECO:0000256" key="2">
    <source>
        <dbReference type="SAM" id="Phobius"/>
    </source>
</evidence>
<dbReference type="Proteomes" id="UP001153365">
    <property type="component" value="Unassembled WGS sequence"/>
</dbReference>
<keyword evidence="2" id="KW-1133">Transmembrane helix</keyword>
<feature type="compositionally biased region" description="Polar residues" evidence="1">
    <location>
        <begin position="57"/>
        <end position="76"/>
    </location>
</feature>
<keyword evidence="4" id="KW-1185">Reference proteome</keyword>
<feature type="compositionally biased region" description="Low complexity" evidence="1">
    <location>
        <begin position="136"/>
        <end position="152"/>
    </location>
</feature>
<protein>
    <submittedName>
        <fullName evidence="3">Expressed protein</fullName>
    </submittedName>
</protein>
<accession>A0AAV0BX34</accession>
<feature type="region of interest" description="Disordered" evidence="1">
    <location>
        <begin position="440"/>
        <end position="534"/>
    </location>
</feature>
<name>A0AAV0BX34_PHAPC</name>
<organism evidence="3 4">
    <name type="scientific">Phakopsora pachyrhizi</name>
    <name type="common">Asian soybean rust disease fungus</name>
    <dbReference type="NCBI Taxonomy" id="170000"/>
    <lineage>
        <taxon>Eukaryota</taxon>
        <taxon>Fungi</taxon>
        <taxon>Dikarya</taxon>
        <taxon>Basidiomycota</taxon>
        <taxon>Pucciniomycotina</taxon>
        <taxon>Pucciniomycetes</taxon>
        <taxon>Pucciniales</taxon>
        <taxon>Phakopsoraceae</taxon>
        <taxon>Phakopsora</taxon>
    </lineage>
</organism>
<evidence type="ECO:0000313" key="3">
    <source>
        <dbReference type="EMBL" id="CAH7690840.1"/>
    </source>
</evidence>
<feature type="compositionally biased region" description="Low complexity" evidence="1">
    <location>
        <begin position="487"/>
        <end position="499"/>
    </location>
</feature>